<dbReference type="InterPro" id="IPR001387">
    <property type="entry name" value="Cro/C1-type_HTH"/>
</dbReference>
<gene>
    <name evidence="3" type="ORF">NE535_09560</name>
</gene>
<evidence type="ECO:0000313" key="3">
    <source>
        <dbReference type="EMBL" id="MCT7942035.1"/>
    </source>
</evidence>
<proteinExistence type="predicted"/>
<accession>A0A9X3AUX9</accession>
<dbReference type="PROSITE" id="PS50943">
    <property type="entry name" value="HTH_CROC1"/>
    <property type="match status" value="1"/>
</dbReference>
<comment type="caution">
    <text evidence="3">The sequence shown here is derived from an EMBL/GenBank/DDBJ whole genome shotgun (WGS) entry which is preliminary data.</text>
</comment>
<dbReference type="GO" id="GO:0003677">
    <property type="term" value="F:DNA binding"/>
    <property type="evidence" value="ECO:0007669"/>
    <property type="project" value="UniProtKB-KW"/>
</dbReference>
<dbReference type="EMBL" id="JAMTCD010000010">
    <property type="protein sequence ID" value="MCT7942035.1"/>
    <property type="molecule type" value="Genomic_DNA"/>
</dbReference>
<reference evidence="3" key="1">
    <citation type="journal article" date="2023" name="Int. J. Syst. Evol. Microbiol.">
        <title>&lt;i&gt;Shewanella septentrionalis&lt;/i&gt; sp. nov. and &lt;i&gt;Shewanella holmiensis&lt;/i&gt; sp. nov., isolated from Baltic Sea water and sediments.</title>
        <authorList>
            <person name="Martin-Rodriguez A.J."/>
            <person name="Thorell K."/>
            <person name="Joffre E."/>
            <person name="Jensie-Markopoulos S."/>
            <person name="Moore E.R.B."/>
            <person name="Sjoling A."/>
        </authorList>
    </citation>
    <scope>NUCLEOTIDE SEQUENCE</scope>
    <source>
        <strain evidence="3">SP1S2-7</strain>
    </source>
</reference>
<dbReference type="Pfam" id="PF01381">
    <property type="entry name" value="HTH_3"/>
    <property type="match status" value="1"/>
</dbReference>
<dbReference type="Gene3D" id="1.10.260.40">
    <property type="entry name" value="lambda repressor-like DNA-binding domains"/>
    <property type="match status" value="1"/>
</dbReference>
<keyword evidence="1" id="KW-0238">DNA-binding</keyword>
<dbReference type="InterPro" id="IPR010982">
    <property type="entry name" value="Lambda_DNA-bd_dom_sf"/>
</dbReference>
<dbReference type="AlphaFoldDB" id="A0A9X3AUX9"/>
<name>A0A9X3AUX9_9GAMM</name>
<dbReference type="RefSeq" id="WP_261298418.1">
    <property type="nucleotide sequence ID" value="NZ_JAMTCD010000010.1"/>
</dbReference>
<organism evidence="3 4">
    <name type="scientific">Shewanella holmiensis</name>
    <dbReference type="NCBI Taxonomy" id="2952222"/>
    <lineage>
        <taxon>Bacteria</taxon>
        <taxon>Pseudomonadati</taxon>
        <taxon>Pseudomonadota</taxon>
        <taxon>Gammaproteobacteria</taxon>
        <taxon>Alteromonadales</taxon>
        <taxon>Shewanellaceae</taxon>
        <taxon>Shewanella</taxon>
    </lineage>
</organism>
<dbReference type="CDD" id="cd00093">
    <property type="entry name" value="HTH_XRE"/>
    <property type="match status" value="1"/>
</dbReference>
<dbReference type="PANTHER" id="PTHR46558:SF4">
    <property type="entry name" value="DNA-BIDING PHAGE PROTEIN"/>
    <property type="match status" value="1"/>
</dbReference>
<evidence type="ECO:0000259" key="2">
    <source>
        <dbReference type="PROSITE" id="PS50943"/>
    </source>
</evidence>
<keyword evidence="4" id="KW-1185">Reference proteome</keyword>
<dbReference type="SMART" id="SM00530">
    <property type="entry name" value="HTH_XRE"/>
    <property type="match status" value="1"/>
</dbReference>
<dbReference type="Proteomes" id="UP001155546">
    <property type="component" value="Unassembled WGS sequence"/>
</dbReference>
<protein>
    <submittedName>
        <fullName evidence="3">Helix-turn-helix transcriptional regulator</fullName>
    </submittedName>
</protein>
<sequence length="66" mass="7487">MKNRLKVLRAERDLTQAQLADLLNVSRQTINAIEKGKFDPSLPLAFKAARLFGLSIEDIFEDEVVE</sequence>
<evidence type="ECO:0000256" key="1">
    <source>
        <dbReference type="ARBA" id="ARBA00023125"/>
    </source>
</evidence>
<dbReference type="PANTHER" id="PTHR46558">
    <property type="entry name" value="TRACRIPTIONAL REGULATORY PROTEIN-RELATED-RELATED"/>
    <property type="match status" value="1"/>
</dbReference>
<dbReference type="SUPFAM" id="SSF47413">
    <property type="entry name" value="lambda repressor-like DNA-binding domains"/>
    <property type="match status" value="1"/>
</dbReference>
<evidence type="ECO:0000313" key="4">
    <source>
        <dbReference type="Proteomes" id="UP001155546"/>
    </source>
</evidence>
<feature type="domain" description="HTH cro/C1-type" evidence="2">
    <location>
        <begin position="5"/>
        <end position="59"/>
    </location>
</feature>